<reference evidence="3" key="1">
    <citation type="submission" date="2025-08" db="UniProtKB">
        <authorList>
            <consortium name="Ensembl"/>
        </authorList>
    </citation>
    <scope>IDENTIFICATION</scope>
</reference>
<accession>A0A3B3UWN7</accession>
<proteinExistence type="predicted"/>
<dbReference type="InterPro" id="IPR026791">
    <property type="entry name" value="DOCK"/>
</dbReference>
<keyword evidence="4" id="KW-1185">Reference proteome</keyword>
<dbReference type="GO" id="GO:0005085">
    <property type="term" value="F:guanyl-nucleotide exchange factor activity"/>
    <property type="evidence" value="ECO:0007669"/>
    <property type="project" value="InterPro"/>
</dbReference>
<dbReference type="Proteomes" id="UP000261500">
    <property type="component" value="Unplaced"/>
</dbReference>
<reference evidence="3" key="2">
    <citation type="submission" date="2025-09" db="UniProtKB">
        <authorList>
            <consortium name="Ensembl"/>
        </authorList>
    </citation>
    <scope>IDENTIFICATION</scope>
</reference>
<protein>
    <recommendedName>
        <fullName evidence="2">Dedicator of cytokinesis C/D N-terminal domain-containing protein</fullName>
    </recommendedName>
</protein>
<name>A0A3B3UWN7_9TELE</name>
<evidence type="ECO:0000313" key="4">
    <source>
        <dbReference type="Proteomes" id="UP000261500"/>
    </source>
</evidence>
<sequence>MSQLRSEDSDLMHEFGDFPDDDLKVEQVEKERRTIRHSVPEDGGDLDPHVRDCVKSYTQPWLVVSRRCQGDGWSAYSERVGLHKVLHKQIFESDFQPENKDKPSPTLAGLSDDSSRTLTSCDFNLRSLAPDQRVEGLLAFSSHEELDRFNQEARHAKRHPEVFALYPPPDEDDAVEIRPIPDCPKEHTGERILIRCQAMKFEIDIEPIFATMALYDLKEKKKISENFYCDLNSEQFRNFLKPHTPHVDHSTLARSAIFSVTYPSPDIYLVIKIEKVLQQGEISDCADPYLTMRESDSTKNRDKLEKLKSQAEAFCQRLGRYRMPFAWATVNIMEVISQTAASDRDVTDSDSVKGGVCEFVHRRTSQLPRRNSERFTSMEEACYNVHTFKPATITIPTIFKQEGDRLSDEDLLKFLADIKKSSTPQRRIKTIPGCIKLDMSPIHDTPQACLSTELIPLIPVAEKNIRPIKEVLEFPSSEVYVPHNIYRWVWRLS</sequence>
<feature type="domain" description="Dedicator of cytokinesis C/D N-terminal" evidence="2">
    <location>
        <begin position="3"/>
        <end position="94"/>
    </location>
</feature>
<dbReference type="GeneTree" id="ENSGT00940000155876"/>
<evidence type="ECO:0000256" key="1">
    <source>
        <dbReference type="SAM" id="MobiDB-lite"/>
    </source>
</evidence>
<dbReference type="GO" id="GO:1903905">
    <property type="term" value="P:positive regulation of establishment of T cell polarity"/>
    <property type="evidence" value="ECO:0007669"/>
    <property type="project" value="TreeGrafter"/>
</dbReference>
<dbReference type="GO" id="GO:0031252">
    <property type="term" value="C:cell leading edge"/>
    <property type="evidence" value="ECO:0007669"/>
    <property type="project" value="TreeGrafter"/>
</dbReference>
<evidence type="ECO:0000259" key="2">
    <source>
        <dbReference type="Pfam" id="PF11878"/>
    </source>
</evidence>
<organism evidence="3 4">
    <name type="scientific">Poecilia latipinna</name>
    <name type="common">sailfin molly</name>
    <dbReference type="NCBI Taxonomy" id="48699"/>
    <lineage>
        <taxon>Eukaryota</taxon>
        <taxon>Metazoa</taxon>
        <taxon>Chordata</taxon>
        <taxon>Craniata</taxon>
        <taxon>Vertebrata</taxon>
        <taxon>Euteleostomi</taxon>
        <taxon>Actinopterygii</taxon>
        <taxon>Neopterygii</taxon>
        <taxon>Teleostei</taxon>
        <taxon>Neoteleostei</taxon>
        <taxon>Acanthomorphata</taxon>
        <taxon>Ovalentaria</taxon>
        <taxon>Atherinomorphae</taxon>
        <taxon>Cyprinodontiformes</taxon>
        <taxon>Poeciliidae</taxon>
        <taxon>Poeciliinae</taxon>
        <taxon>Poecilia</taxon>
    </lineage>
</organism>
<feature type="region of interest" description="Disordered" evidence="1">
    <location>
        <begin position="1"/>
        <end position="24"/>
    </location>
</feature>
<dbReference type="Pfam" id="PF11878">
    <property type="entry name" value="DOCK_C-D_N"/>
    <property type="match status" value="1"/>
</dbReference>
<dbReference type="Ensembl" id="ENSPLAT00000031375.1">
    <property type="protein sequence ID" value="ENSPLAP00000017258.1"/>
    <property type="gene ID" value="ENSPLAG00000021766.1"/>
</dbReference>
<dbReference type="PANTHER" id="PTHR23317">
    <property type="entry name" value="DEDICATOR OF CYTOKINESIS DOCK"/>
    <property type="match status" value="1"/>
</dbReference>
<evidence type="ECO:0000313" key="3">
    <source>
        <dbReference type="Ensembl" id="ENSPLAP00000017258.1"/>
    </source>
</evidence>
<feature type="region of interest" description="Disordered" evidence="1">
    <location>
        <begin position="94"/>
        <end position="116"/>
    </location>
</feature>
<dbReference type="PANTHER" id="PTHR23317:SF74">
    <property type="entry name" value="DEDICATOR OF CYTOKINESIS PROTEIN 8"/>
    <property type="match status" value="1"/>
</dbReference>
<dbReference type="AlphaFoldDB" id="A0A3B3UWN7"/>
<dbReference type="GO" id="GO:0007264">
    <property type="term" value="P:small GTPase-mediated signal transduction"/>
    <property type="evidence" value="ECO:0007669"/>
    <property type="project" value="InterPro"/>
</dbReference>
<dbReference type="GO" id="GO:2000406">
    <property type="term" value="P:positive regulation of T cell migration"/>
    <property type="evidence" value="ECO:0007669"/>
    <property type="project" value="TreeGrafter"/>
</dbReference>
<dbReference type="InterPro" id="IPR021816">
    <property type="entry name" value="DOCK_C/D_N"/>
</dbReference>